<protein>
    <submittedName>
        <fullName evidence="1">Uncharacterized protein</fullName>
    </submittedName>
</protein>
<proteinExistence type="predicted"/>
<reference evidence="1" key="1">
    <citation type="submission" date="2023-07" db="EMBL/GenBank/DDBJ databases">
        <title>Sorghum-associated microbial communities from plants grown in Nebraska, USA.</title>
        <authorList>
            <person name="Schachtman D."/>
        </authorList>
    </citation>
    <scope>NUCLEOTIDE SEQUENCE</scope>
    <source>
        <strain evidence="1">DS2114</strain>
    </source>
</reference>
<dbReference type="AlphaFoldDB" id="A0AAE3XY74"/>
<name>A0AAE3XY74_VARPD</name>
<sequence>MRSMNHDPQPSARVAQALQIHRSIAACHAHLAQNDGVHALTATLMLPCYRAEFERLMLAMSAAERNELMPMLPLGEVRQSLNLPRA</sequence>
<evidence type="ECO:0000313" key="1">
    <source>
        <dbReference type="EMBL" id="MDR6427044.1"/>
    </source>
</evidence>
<organism evidence="1 2">
    <name type="scientific">Variovorax paradoxus</name>
    <dbReference type="NCBI Taxonomy" id="34073"/>
    <lineage>
        <taxon>Bacteria</taxon>
        <taxon>Pseudomonadati</taxon>
        <taxon>Pseudomonadota</taxon>
        <taxon>Betaproteobacteria</taxon>
        <taxon>Burkholderiales</taxon>
        <taxon>Comamonadaceae</taxon>
        <taxon>Variovorax</taxon>
    </lineage>
</organism>
<comment type="caution">
    <text evidence="1">The sequence shown here is derived from an EMBL/GenBank/DDBJ whole genome shotgun (WGS) entry which is preliminary data.</text>
</comment>
<accession>A0AAE3XY74</accession>
<evidence type="ECO:0000313" key="2">
    <source>
        <dbReference type="Proteomes" id="UP001184828"/>
    </source>
</evidence>
<gene>
    <name evidence="1" type="ORF">J2738_003182</name>
</gene>
<dbReference type="EMBL" id="JAVDQZ010000004">
    <property type="protein sequence ID" value="MDR6427044.1"/>
    <property type="molecule type" value="Genomic_DNA"/>
</dbReference>
<dbReference type="Proteomes" id="UP001184828">
    <property type="component" value="Unassembled WGS sequence"/>
</dbReference>